<accession>A0ACC0J740</accession>
<gene>
    <name evidence="1" type="ORF">MSG28_008536</name>
</gene>
<sequence>MKYLVVLSLIAAVASAGYIKPTPVASEIAEIQEIIAAINSPSTDPATAAALEQLLLQTLGLPQEPAPISVGPALLEFPTPDGGAVTAEPTPVVAPEPTPAAIVPAPVVAEEAANASPLVQIILNINSASGGVVAEAPAAVSPAPAAIAEPHPVQVVDEAVNPPTVVPSPVVVVPTPVHVAEPAPVVIAPSPVVIAPEPIQIGNPIIPEPIVLLPDTLN</sequence>
<evidence type="ECO:0000313" key="1">
    <source>
        <dbReference type="EMBL" id="KAI8419918.1"/>
    </source>
</evidence>
<proteinExistence type="predicted"/>
<evidence type="ECO:0000313" key="2">
    <source>
        <dbReference type="Proteomes" id="UP001064048"/>
    </source>
</evidence>
<keyword evidence="2" id="KW-1185">Reference proteome</keyword>
<comment type="caution">
    <text evidence="1">The sequence shown here is derived from an EMBL/GenBank/DDBJ whole genome shotgun (WGS) entry which is preliminary data.</text>
</comment>
<reference evidence="1 2" key="1">
    <citation type="journal article" date="2022" name="Genome Biol. Evol.">
        <title>The Spruce Budworm Genome: Reconstructing the Evolutionary History of Antifreeze Proteins.</title>
        <authorList>
            <person name="Beliveau C."/>
            <person name="Gagne P."/>
            <person name="Picq S."/>
            <person name="Vernygora O."/>
            <person name="Keeling C.I."/>
            <person name="Pinkney K."/>
            <person name="Doucet D."/>
            <person name="Wen F."/>
            <person name="Johnston J.S."/>
            <person name="Maaroufi H."/>
            <person name="Boyle B."/>
            <person name="Laroche J."/>
            <person name="Dewar K."/>
            <person name="Juretic N."/>
            <person name="Blackburn G."/>
            <person name="Nisole A."/>
            <person name="Brunet B."/>
            <person name="Brandao M."/>
            <person name="Lumley L."/>
            <person name="Duan J."/>
            <person name="Quan G."/>
            <person name="Lucarotti C.J."/>
            <person name="Roe A.D."/>
            <person name="Sperling F.A.H."/>
            <person name="Levesque R.C."/>
            <person name="Cusson M."/>
        </authorList>
    </citation>
    <scope>NUCLEOTIDE SEQUENCE [LARGE SCALE GENOMIC DNA]</scope>
    <source>
        <strain evidence="1">Glfc:IPQL:Cfum</strain>
    </source>
</reference>
<organism evidence="1 2">
    <name type="scientific">Choristoneura fumiferana</name>
    <name type="common">Spruce budworm moth</name>
    <name type="synonym">Archips fumiferana</name>
    <dbReference type="NCBI Taxonomy" id="7141"/>
    <lineage>
        <taxon>Eukaryota</taxon>
        <taxon>Metazoa</taxon>
        <taxon>Ecdysozoa</taxon>
        <taxon>Arthropoda</taxon>
        <taxon>Hexapoda</taxon>
        <taxon>Insecta</taxon>
        <taxon>Pterygota</taxon>
        <taxon>Neoptera</taxon>
        <taxon>Endopterygota</taxon>
        <taxon>Lepidoptera</taxon>
        <taxon>Glossata</taxon>
        <taxon>Ditrysia</taxon>
        <taxon>Tortricoidea</taxon>
        <taxon>Tortricidae</taxon>
        <taxon>Tortricinae</taxon>
        <taxon>Choristoneura</taxon>
    </lineage>
</organism>
<name>A0ACC0J740_CHOFU</name>
<protein>
    <submittedName>
        <fullName evidence="1">Uncharacterized protein</fullName>
    </submittedName>
</protein>
<dbReference type="EMBL" id="CM046114">
    <property type="protein sequence ID" value="KAI8419918.1"/>
    <property type="molecule type" value="Genomic_DNA"/>
</dbReference>
<dbReference type="Proteomes" id="UP001064048">
    <property type="component" value="Chromosome 14"/>
</dbReference>